<dbReference type="Proteomes" id="UP000807469">
    <property type="component" value="Unassembled WGS sequence"/>
</dbReference>
<accession>A0A9P5YWW3</accession>
<evidence type="ECO:0000313" key="2">
    <source>
        <dbReference type="Proteomes" id="UP000807469"/>
    </source>
</evidence>
<organism evidence="1 2">
    <name type="scientific">Pholiota conissans</name>
    <dbReference type="NCBI Taxonomy" id="109636"/>
    <lineage>
        <taxon>Eukaryota</taxon>
        <taxon>Fungi</taxon>
        <taxon>Dikarya</taxon>
        <taxon>Basidiomycota</taxon>
        <taxon>Agaricomycotina</taxon>
        <taxon>Agaricomycetes</taxon>
        <taxon>Agaricomycetidae</taxon>
        <taxon>Agaricales</taxon>
        <taxon>Agaricineae</taxon>
        <taxon>Strophariaceae</taxon>
        <taxon>Pholiota</taxon>
    </lineage>
</organism>
<dbReference type="EMBL" id="MU155276">
    <property type="protein sequence ID" value="KAF9476944.1"/>
    <property type="molecule type" value="Genomic_DNA"/>
</dbReference>
<name>A0A9P5YWW3_9AGAR</name>
<dbReference type="AlphaFoldDB" id="A0A9P5YWW3"/>
<protein>
    <submittedName>
        <fullName evidence="1">Uncharacterized protein</fullName>
    </submittedName>
</protein>
<keyword evidence="2" id="KW-1185">Reference proteome</keyword>
<comment type="caution">
    <text evidence="1">The sequence shown here is derived from an EMBL/GenBank/DDBJ whole genome shotgun (WGS) entry which is preliminary data.</text>
</comment>
<reference evidence="1" key="1">
    <citation type="submission" date="2020-11" db="EMBL/GenBank/DDBJ databases">
        <authorList>
            <consortium name="DOE Joint Genome Institute"/>
            <person name="Ahrendt S."/>
            <person name="Riley R."/>
            <person name="Andreopoulos W."/>
            <person name="Labutti K."/>
            <person name="Pangilinan J."/>
            <person name="Ruiz-Duenas F.J."/>
            <person name="Barrasa J.M."/>
            <person name="Sanchez-Garcia M."/>
            <person name="Camarero S."/>
            <person name="Miyauchi S."/>
            <person name="Serrano A."/>
            <person name="Linde D."/>
            <person name="Babiker R."/>
            <person name="Drula E."/>
            <person name="Ayuso-Fernandez I."/>
            <person name="Pacheco R."/>
            <person name="Padilla G."/>
            <person name="Ferreira P."/>
            <person name="Barriuso J."/>
            <person name="Kellner H."/>
            <person name="Castanera R."/>
            <person name="Alfaro M."/>
            <person name="Ramirez L."/>
            <person name="Pisabarro A.G."/>
            <person name="Kuo A."/>
            <person name="Tritt A."/>
            <person name="Lipzen A."/>
            <person name="He G."/>
            <person name="Yan M."/>
            <person name="Ng V."/>
            <person name="Cullen D."/>
            <person name="Martin F."/>
            <person name="Rosso M.-N."/>
            <person name="Henrissat B."/>
            <person name="Hibbett D."/>
            <person name="Martinez A.T."/>
            <person name="Grigoriev I.V."/>
        </authorList>
    </citation>
    <scope>NUCLEOTIDE SEQUENCE</scope>
    <source>
        <strain evidence="1">CIRM-BRFM 674</strain>
    </source>
</reference>
<sequence>MHAFTCIQDIDQMENDTKIDKTKYHQRRQDATRKYPIFSIFGMQGYALNVYIEYQPYIKSPTTG</sequence>
<gene>
    <name evidence="1" type="ORF">BDN70DRAFT_881722</name>
</gene>
<evidence type="ECO:0000313" key="1">
    <source>
        <dbReference type="EMBL" id="KAF9476944.1"/>
    </source>
</evidence>
<proteinExistence type="predicted"/>